<evidence type="ECO:0000256" key="9">
    <source>
        <dbReference type="ARBA" id="ARBA00023136"/>
    </source>
</evidence>
<keyword evidence="3" id="KW-1003">Cell membrane</keyword>
<evidence type="ECO:0000256" key="6">
    <source>
        <dbReference type="ARBA" id="ARBA00022741"/>
    </source>
</evidence>
<evidence type="ECO:0000256" key="5">
    <source>
        <dbReference type="ARBA" id="ARBA00022737"/>
    </source>
</evidence>
<feature type="domain" description="ABC transporter" evidence="10">
    <location>
        <begin position="8"/>
        <end position="243"/>
    </location>
</feature>
<dbReference type="Gene3D" id="3.40.50.300">
    <property type="entry name" value="P-loop containing nucleotide triphosphate hydrolases"/>
    <property type="match status" value="2"/>
</dbReference>
<reference evidence="11" key="1">
    <citation type="submission" date="2024-05" db="EMBL/GenBank/DDBJ databases">
        <title>Herbiconiux sp. A18JL235.</title>
        <authorList>
            <person name="Zhang G."/>
        </authorList>
    </citation>
    <scope>NUCLEOTIDE SEQUENCE</scope>
    <source>
        <strain evidence="11">A18JL235</strain>
    </source>
</reference>
<keyword evidence="6" id="KW-0547">Nucleotide-binding</keyword>
<dbReference type="InterPro" id="IPR003439">
    <property type="entry name" value="ABC_transporter-like_ATP-bd"/>
</dbReference>
<sequence>MRGGPIELELDGITKGYLGVQALKGVTFSVTKGSIHALAGQNGAGKSTLVKMLSGAETPDGGTIRLGGKDMRFREPTDAQNAGIHTIYQELSLVPSLSVAENIFLGRLPRQAGKVDWARMYREAQDALARVGFDLDVRAPVGSFSTAEQQAVELAKALHKDARVLLLDEPTSTLPSPDVEKLFTVLRSLAAEGVTLLFISHRMDEVYSLCDAVTVLRDGSTAAEFDTADSAPSDVVTAMVGKSLEGSIAETALRGERSPRLGVGRGDEVILSADHLSDEGHVDDVSFELRRGEVLGMSGLIGSGQSELAGLLAGARRRASGSIRIDGRRVDLSAPRDAIRRGIGLLPQDRKTAGFVPDLGVAANITLASLPAFSRLSVIDSRRERRVAADMVTRLGMKVSGVNQPVKTLSGGTQQKAILARWLVRKSRILICDEPTRGVDVGAKEDMYELLRDYARGGGTVIIASSEITEAMMCDRVLVMARGKVVAELDHDEIDPQGKAILSRFA</sequence>
<dbReference type="SMART" id="SM00382">
    <property type="entry name" value="AAA"/>
    <property type="match status" value="2"/>
</dbReference>
<dbReference type="InterPro" id="IPR003593">
    <property type="entry name" value="AAA+_ATPase"/>
</dbReference>
<keyword evidence="5" id="KW-0677">Repeat</keyword>
<evidence type="ECO:0000256" key="4">
    <source>
        <dbReference type="ARBA" id="ARBA00022597"/>
    </source>
</evidence>
<gene>
    <name evidence="11" type="ORF">ABFY20_14400</name>
</gene>
<protein>
    <submittedName>
        <fullName evidence="11">Sugar ABC transporter ATP-binding protein</fullName>
    </submittedName>
</protein>
<keyword evidence="7 11" id="KW-0067">ATP-binding</keyword>
<evidence type="ECO:0000313" key="11">
    <source>
        <dbReference type="EMBL" id="XDI04515.1"/>
    </source>
</evidence>
<dbReference type="PROSITE" id="PS50893">
    <property type="entry name" value="ABC_TRANSPORTER_2"/>
    <property type="match status" value="2"/>
</dbReference>
<dbReference type="InterPro" id="IPR050107">
    <property type="entry name" value="ABC_carbohydrate_import_ATPase"/>
</dbReference>
<proteinExistence type="predicted"/>
<feature type="domain" description="ABC transporter" evidence="10">
    <location>
        <begin position="264"/>
        <end position="506"/>
    </location>
</feature>
<keyword evidence="4" id="KW-0762">Sugar transport</keyword>
<dbReference type="RefSeq" id="WP_368496919.1">
    <property type="nucleotide sequence ID" value="NZ_CP162511.1"/>
</dbReference>
<evidence type="ECO:0000256" key="3">
    <source>
        <dbReference type="ARBA" id="ARBA00022475"/>
    </source>
</evidence>
<dbReference type="GO" id="GO:0005886">
    <property type="term" value="C:plasma membrane"/>
    <property type="evidence" value="ECO:0007669"/>
    <property type="project" value="UniProtKB-SubCell"/>
</dbReference>
<dbReference type="EMBL" id="CP162511">
    <property type="protein sequence ID" value="XDI04515.1"/>
    <property type="molecule type" value="Genomic_DNA"/>
</dbReference>
<keyword evidence="2" id="KW-0813">Transport</keyword>
<dbReference type="PANTHER" id="PTHR43790">
    <property type="entry name" value="CARBOHYDRATE TRANSPORT ATP-BINDING PROTEIN MG119-RELATED"/>
    <property type="match status" value="1"/>
</dbReference>
<evidence type="ECO:0000256" key="8">
    <source>
        <dbReference type="ARBA" id="ARBA00022967"/>
    </source>
</evidence>
<dbReference type="InterPro" id="IPR027417">
    <property type="entry name" value="P-loop_NTPase"/>
</dbReference>
<name>A0AB39BDQ4_9MICO</name>
<dbReference type="Pfam" id="PF00005">
    <property type="entry name" value="ABC_tran"/>
    <property type="match status" value="2"/>
</dbReference>
<dbReference type="CDD" id="cd03216">
    <property type="entry name" value="ABC_Carb_Monos_I"/>
    <property type="match status" value="1"/>
</dbReference>
<evidence type="ECO:0000256" key="2">
    <source>
        <dbReference type="ARBA" id="ARBA00022448"/>
    </source>
</evidence>
<dbReference type="CDD" id="cd03215">
    <property type="entry name" value="ABC_Carb_Monos_II"/>
    <property type="match status" value="1"/>
</dbReference>
<keyword evidence="8" id="KW-1278">Translocase</keyword>
<evidence type="ECO:0000256" key="1">
    <source>
        <dbReference type="ARBA" id="ARBA00004202"/>
    </source>
</evidence>
<evidence type="ECO:0000259" key="10">
    <source>
        <dbReference type="PROSITE" id="PS50893"/>
    </source>
</evidence>
<accession>A0AB39BDQ4</accession>
<dbReference type="GO" id="GO:0016887">
    <property type="term" value="F:ATP hydrolysis activity"/>
    <property type="evidence" value="ECO:0007669"/>
    <property type="project" value="InterPro"/>
</dbReference>
<dbReference type="GO" id="GO:0005524">
    <property type="term" value="F:ATP binding"/>
    <property type="evidence" value="ECO:0007669"/>
    <property type="project" value="UniProtKB-KW"/>
</dbReference>
<dbReference type="AlphaFoldDB" id="A0AB39BDQ4"/>
<comment type="subcellular location">
    <subcellularLocation>
        <location evidence="1">Cell membrane</location>
        <topology evidence="1">Peripheral membrane protein</topology>
    </subcellularLocation>
</comment>
<dbReference type="PANTHER" id="PTHR43790:SF3">
    <property type="entry name" value="D-ALLOSE IMPORT ATP-BINDING PROTEIN ALSA-RELATED"/>
    <property type="match status" value="1"/>
</dbReference>
<dbReference type="SUPFAM" id="SSF52540">
    <property type="entry name" value="P-loop containing nucleoside triphosphate hydrolases"/>
    <property type="match status" value="2"/>
</dbReference>
<organism evidence="11">
    <name type="scientific">Herbiconiux sp. A18JL235</name>
    <dbReference type="NCBI Taxonomy" id="3152363"/>
    <lineage>
        <taxon>Bacteria</taxon>
        <taxon>Bacillati</taxon>
        <taxon>Actinomycetota</taxon>
        <taxon>Actinomycetes</taxon>
        <taxon>Micrococcales</taxon>
        <taxon>Microbacteriaceae</taxon>
        <taxon>Herbiconiux</taxon>
    </lineage>
</organism>
<dbReference type="FunFam" id="3.40.50.300:FF:000127">
    <property type="entry name" value="Ribose import ATP-binding protein RbsA"/>
    <property type="match status" value="1"/>
</dbReference>
<keyword evidence="9" id="KW-0472">Membrane</keyword>
<evidence type="ECO:0000256" key="7">
    <source>
        <dbReference type="ARBA" id="ARBA00022840"/>
    </source>
</evidence>